<dbReference type="AlphaFoldDB" id="A0A7R9DCD1"/>
<evidence type="ECO:0000259" key="4">
    <source>
        <dbReference type="PROSITE" id="PS50002"/>
    </source>
</evidence>
<name>A0A7R9DCD1_TIMPO</name>
<protein>
    <recommendedName>
        <fullName evidence="4">SH3 domain-containing protein</fullName>
    </recommendedName>
</protein>
<dbReference type="Pfam" id="PF14604">
    <property type="entry name" value="SH3_9"/>
    <property type="match status" value="1"/>
</dbReference>
<reference evidence="5" key="1">
    <citation type="submission" date="2020-11" db="EMBL/GenBank/DDBJ databases">
        <authorList>
            <person name="Tran Van P."/>
        </authorList>
    </citation>
    <scope>NUCLEOTIDE SEQUENCE</scope>
</reference>
<dbReference type="GO" id="GO:0035091">
    <property type="term" value="F:phosphatidylinositol binding"/>
    <property type="evidence" value="ECO:0007669"/>
    <property type="project" value="TreeGrafter"/>
</dbReference>
<feature type="region of interest" description="Disordered" evidence="3">
    <location>
        <begin position="90"/>
        <end position="113"/>
    </location>
</feature>
<dbReference type="PANTHER" id="PTHR45827">
    <property type="entry name" value="SORTING NEXIN"/>
    <property type="match status" value="1"/>
</dbReference>
<dbReference type="PROSITE" id="PS50002">
    <property type="entry name" value="SH3"/>
    <property type="match status" value="1"/>
</dbReference>
<dbReference type="GO" id="GO:0006897">
    <property type="term" value="P:endocytosis"/>
    <property type="evidence" value="ECO:0007669"/>
    <property type="project" value="TreeGrafter"/>
</dbReference>
<feature type="domain" description="SH3" evidence="4">
    <location>
        <begin position="154"/>
        <end position="216"/>
    </location>
</feature>
<dbReference type="GO" id="GO:0031410">
    <property type="term" value="C:cytoplasmic vesicle"/>
    <property type="evidence" value="ECO:0007669"/>
    <property type="project" value="TreeGrafter"/>
</dbReference>
<evidence type="ECO:0000256" key="3">
    <source>
        <dbReference type="SAM" id="MobiDB-lite"/>
    </source>
</evidence>
<dbReference type="GO" id="GO:0016197">
    <property type="term" value="P:endosomal transport"/>
    <property type="evidence" value="ECO:0007669"/>
    <property type="project" value="TreeGrafter"/>
</dbReference>
<evidence type="ECO:0000256" key="2">
    <source>
        <dbReference type="PROSITE-ProRule" id="PRU00192"/>
    </source>
</evidence>
<feature type="compositionally biased region" description="Basic and acidic residues" evidence="3">
    <location>
        <begin position="101"/>
        <end position="113"/>
    </location>
</feature>
<gene>
    <name evidence="5" type="ORF">TPSB3V08_LOCUS7751</name>
</gene>
<evidence type="ECO:0000313" key="5">
    <source>
        <dbReference type="EMBL" id="CAD7411214.1"/>
    </source>
</evidence>
<dbReference type="EMBL" id="OD005218">
    <property type="protein sequence ID" value="CAD7411214.1"/>
    <property type="molecule type" value="Genomic_DNA"/>
</dbReference>
<dbReference type="GO" id="GO:0005886">
    <property type="term" value="C:plasma membrane"/>
    <property type="evidence" value="ECO:0007669"/>
    <property type="project" value="TreeGrafter"/>
</dbReference>
<evidence type="ECO:0000256" key="1">
    <source>
        <dbReference type="ARBA" id="ARBA00022443"/>
    </source>
</evidence>
<dbReference type="PANTHER" id="PTHR45827:SF1">
    <property type="entry name" value="SORTING NEXIN"/>
    <property type="match status" value="1"/>
</dbReference>
<accession>A0A7R9DCD1</accession>
<dbReference type="SMART" id="SM00326">
    <property type="entry name" value="SH3"/>
    <property type="match status" value="1"/>
</dbReference>
<dbReference type="SUPFAM" id="SSF50044">
    <property type="entry name" value="SH3-domain"/>
    <property type="match status" value="1"/>
</dbReference>
<dbReference type="CDD" id="cd11763">
    <property type="entry name" value="SH3_SNX9_like"/>
    <property type="match status" value="1"/>
</dbReference>
<dbReference type="GO" id="GO:0097320">
    <property type="term" value="P:plasma membrane tubulation"/>
    <property type="evidence" value="ECO:0007669"/>
    <property type="project" value="TreeGrafter"/>
</dbReference>
<dbReference type="PRINTS" id="PR00452">
    <property type="entry name" value="SH3DOMAIN"/>
</dbReference>
<dbReference type="Gene3D" id="2.30.30.40">
    <property type="entry name" value="SH3 Domains"/>
    <property type="match status" value="1"/>
</dbReference>
<keyword evidence="1 2" id="KW-0728">SH3 domain</keyword>
<sequence>MAHATHSTRLEMLTRDNYDTWKIQAEALLIKKLYMEEVISRQHEGGGFNEEESSQKDVEISLNALEDDEPIHEFKVNDYSMLDIGERQAHQGATGTESDMLAERGPGRPKLMRTERRGRPTKIYQPAANRSKKISLDDVVRPTVQTSWRAGTSVDDRAVRALYDFNGESGTAELTITAGDILTVTRQDVGEGWWEGVNSLGQTGLFPAAYVEGKARHNNVGISSIRAHAKGKKHVDRVKADSGSKNILDLVPTVSSVGLHEDVHFSANDHEVVLKPETRPSCSIQSFLVKDEVARAEILWAINQKQKRGSGHVDSEVLKTAERPLFFRKARVPGVSLE</sequence>
<dbReference type="InterPro" id="IPR036028">
    <property type="entry name" value="SH3-like_dom_sf"/>
</dbReference>
<organism evidence="5">
    <name type="scientific">Timema poppense</name>
    <name type="common">Walking stick</name>
    <dbReference type="NCBI Taxonomy" id="170557"/>
    <lineage>
        <taxon>Eukaryota</taxon>
        <taxon>Metazoa</taxon>
        <taxon>Ecdysozoa</taxon>
        <taxon>Arthropoda</taxon>
        <taxon>Hexapoda</taxon>
        <taxon>Insecta</taxon>
        <taxon>Pterygota</taxon>
        <taxon>Neoptera</taxon>
        <taxon>Polyneoptera</taxon>
        <taxon>Phasmatodea</taxon>
        <taxon>Timematodea</taxon>
        <taxon>Timematoidea</taxon>
        <taxon>Timematidae</taxon>
        <taxon>Timema</taxon>
    </lineage>
</organism>
<proteinExistence type="predicted"/>
<dbReference type="InterPro" id="IPR001452">
    <property type="entry name" value="SH3_domain"/>
</dbReference>